<sequence length="150" mass="16757">MDPSPRIAGLGWRMLSITGTDKEFFKLVNSTVESTSPGPSLAELHRASSWLYICGSIFCDFNETRSKHYYFLIMKRFCRCSSISVDEICCTCAEGPLRTTSLPPRGARRASETFCAGSYRHTENTNCFILEVCSSIAIPLTFCSLLTELK</sequence>
<reference evidence="1 2" key="1">
    <citation type="journal article" date="2017" name="Genome Biol.">
        <title>New reference genome sequences of hot pepper reveal the massive evolution of plant disease-resistance genes by retroduplication.</title>
        <authorList>
            <person name="Kim S."/>
            <person name="Park J."/>
            <person name="Yeom S.I."/>
            <person name="Kim Y.M."/>
            <person name="Seo E."/>
            <person name="Kim K.T."/>
            <person name="Kim M.S."/>
            <person name="Lee J.M."/>
            <person name="Cheong K."/>
            <person name="Shin H.S."/>
            <person name="Kim S.B."/>
            <person name="Han K."/>
            <person name="Lee J."/>
            <person name="Park M."/>
            <person name="Lee H.A."/>
            <person name="Lee H.Y."/>
            <person name="Lee Y."/>
            <person name="Oh S."/>
            <person name="Lee J.H."/>
            <person name="Choi E."/>
            <person name="Choi E."/>
            <person name="Lee S.E."/>
            <person name="Jeon J."/>
            <person name="Kim H."/>
            <person name="Choi G."/>
            <person name="Song H."/>
            <person name="Lee J."/>
            <person name="Lee S.C."/>
            <person name="Kwon J.K."/>
            <person name="Lee H.Y."/>
            <person name="Koo N."/>
            <person name="Hong Y."/>
            <person name="Kim R.W."/>
            <person name="Kang W.H."/>
            <person name="Huh J.H."/>
            <person name="Kang B.C."/>
            <person name="Yang T.J."/>
            <person name="Lee Y.H."/>
            <person name="Bennetzen J.L."/>
            <person name="Choi D."/>
        </authorList>
    </citation>
    <scope>NUCLEOTIDE SEQUENCE [LARGE SCALE GENOMIC DNA]</scope>
    <source>
        <strain evidence="2">cv. PBC81</strain>
    </source>
</reference>
<dbReference type="EMBL" id="MLFT02000634">
    <property type="protein sequence ID" value="PHT26773.1"/>
    <property type="molecule type" value="Genomic_DNA"/>
</dbReference>
<keyword evidence="2" id="KW-1185">Reference proteome</keyword>
<protein>
    <submittedName>
        <fullName evidence="1">Uncharacterized protein</fullName>
    </submittedName>
</protein>
<proteinExistence type="predicted"/>
<comment type="caution">
    <text evidence="1">The sequence shown here is derived from an EMBL/GenBank/DDBJ whole genome shotgun (WGS) entry which is preliminary data.</text>
</comment>
<organism evidence="1 2">
    <name type="scientific">Capsicum baccatum</name>
    <name type="common">Peruvian pepper</name>
    <dbReference type="NCBI Taxonomy" id="33114"/>
    <lineage>
        <taxon>Eukaryota</taxon>
        <taxon>Viridiplantae</taxon>
        <taxon>Streptophyta</taxon>
        <taxon>Embryophyta</taxon>
        <taxon>Tracheophyta</taxon>
        <taxon>Spermatophyta</taxon>
        <taxon>Magnoliopsida</taxon>
        <taxon>eudicotyledons</taxon>
        <taxon>Gunneridae</taxon>
        <taxon>Pentapetalae</taxon>
        <taxon>asterids</taxon>
        <taxon>lamiids</taxon>
        <taxon>Solanales</taxon>
        <taxon>Solanaceae</taxon>
        <taxon>Solanoideae</taxon>
        <taxon>Capsiceae</taxon>
        <taxon>Capsicum</taxon>
    </lineage>
</organism>
<evidence type="ECO:0000313" key="1">
    <source>
        <dbReference type="EMBL" id="PHT26773.1"/>
    </source>
</evidence>
<evidence type="ECO:0000313" key="2">
    <source>
        <dbReference type="Proteomes" id="UP000224567"/>
    </source>
</evidence>
<dbReference type="Proteomes" id="UP000224567">
    <property type="component" value="Unassembled WGS sequence"/>
</dbReference>
<name>A0A2G2V1C6_CAPBA</name>
<reference evidence="2" key="2">
    <citation type="journal article" date="2017" name="J. Anim. Genet.">
        <title>Multiple reference genome sequences of hot pepper reveal the massive evolution of plant disease resistance genes by retroduplication.</title>
        <authorList>
            <person name="Kim S."/>
            <person name="Park J."/>
            <person name="Yeom S.-I."/>
            <person name="Kim Y.-M."/>
            <person name="Seo E."/>
            <person name="Kim K.-T."/>
            <person name="Kim M.-S."/>
            <person name="Lee J.M."/>
            <person name="Cheong K."/>
            <person name="Shin H.-S."/>
            <person name="Kim S.-B."/>
            <person name="Han K."/>
            <person name="Lee J."/>
            <person name="Park M."/>
            <person name="Lee H.-A."/>
            <person name="Lee H.-Y."/>
            <person name="Lee Y."/>
            <person name="Oh S."/>
            <person name="Lee J.H."/>
            <person name="Choi E."/>
            <person name="Choi E."/>
            <person name="Lee S.E."/>
            <person name="Jeon J."/>
            <person name="Kim H."/>
            <person name="Choi G."/>
            <person name="Song H."/>
            <person name="Lee J."/>
            <person name="Lee S.-C."/>
            <person name="Kwon J.-K."/>
            <person name="Lee H.-Y."/>
            <person name="Koo N."/>
            <person name="Hong Y."/>
            <person name="Kim R.W."/>
            <person name="Kang W.-H."/>
            <person name="Huh J.H."/>
            <person name="Kang B.-C."/>
            <person name="Yang T.-J."/>
            <person name="Lee Y.-H."/>
            <person name="Bennetzen J.L."/>
            <person name="Choi D."/>
        </authorList>
    </citation>
    <scope>NUCLEOTIDE SEQUENCE [LARGE SCALE GENOMIC DNA]</scope>
    <source>
        <strain evidence="2">cv. PBC81</strain>
    </source>
</reference>
<dbReference type="AlphaFoldDB" id="A0A2G2V1C6"/>
<accession>A0A2G2V1C6</accession>
<gene>
    <name evidence="1" type="ORF">CQW23_33619</name>
</gene>